<sequence>MIKFITTLLTLLCITGVHAQYAYFGTRGKIAFDKITFTKARIRSMTQQMDPSRSMRFGTGNLDNMPESSTQKLVLHFDESSTLLLPEVTAENATSTGRGNRGAGGGNIRITGGQGNISVRGNSGGGMVVARGGMGSNSKIMYQDLKKNISNLQLEIDQKYTITDSLNNITWRFTDEYRDIAGFECRRVNGATPDSLYIVAFYTDQIPVSAGPALTSGLPGMILGLAIPEMHIQYWATKVDYTNDTIPMDWKDKKATPITMDEFVKNIGRMYQRGRDSGTARRQVLEQLIY</sequence>
<evidence type="ECO:0000313" key="4">
    <source>
        <dbReference type="Proteomes" id="UP000295197"/>
    </source>
</evidence>
<comment type="caution">
    <text evidence="3">The sequence shown here is derived from an EMBL/GenBank/DDBJ whole genome shotgun (WGS) entry which is preliminary data.</text>
</comment>
<reference evidence="3 4" key="1">
    <citation type="submission" date="2019-03" db="EMBL/GenBank/DDBJ databases">
        <title>Genomic Encyclopedia of Type Strains, Phase IV (KMG-IV): sequencing the most valuable type-strain genomes for metagenomic binning, comparative biology and taxonomic classification.</title>
        <authorList>
            <person name="Goeker M."/>
        </authorList>
    </citation>
    <scope>NUCLEOTIDE SEQUENCE [LARGE SCALE GENOMIC DNA]</scope>
    <source>
        <strain evidence="3 4">DSM 22362</strain>
    </source>
</reference>
<dbReference type="Proteomes" id="UP000295197">
    <property type="component" value="Unassembled WGS sequence"/>
</dbReference>
<dbReference type="EMBL" id="SMBZ01000001">
    <property type="protein sequence ID" value="TCV20828.1"/>
    <property type="molecule type" value="Genomic_DNA"/>
</dbReference>
<dbReference type="RefSeq" id="WP_243645930.1">
    <property type="nucleotide sequence ID" value="NZ_SMBZ01000001.1"/>
</dbReference>
<feature type="compositionally biased region" description="Gly residues" evidence="1">
    <location>
        <begin position="99"/>
        <end position="115"/>
    </location>
</feature>
<dbReference type="InterPro" id="IPR005901">
    <property type="entry name" value="GLPGLI"/>
</dbReference>
<dbReference type="Pfam" id="PF09697">
    <property type="entry name" value="Porph_ging"/>
    <property type="match status" value="1"/>
</dbReference>
<feature type="signal peptide" evidence="2">
    <location>
        <begin position="1"/>
        <end position="19"/>
    </location>
</feature>
<evidence type="ECO:0000256" key="1">
    <source>
        <dbReference type="SAM" id="MobiDB-lite"/>
    </source>
</evidence>
<keyword evidence="2" id="KW-0732">Signal</keyword>
<gene>
    <name evidence="3" type="ORF">EDC17_1001171</name>
</gene>
<keyword evidence="4" id="KW-1185">Reference proteome</keyword>
<accession>A0A4R3W0G2</accession>
<dbReference type="AlphaFoldDB" id="A0A4R3W0G2"/>
<organism evidence="3 4">
    <name type="scientific">Sphingobacterium alimentarium</name>
    <dbReference type="NCBI Taxonomy" id="797292"/>
    <lineage>
        <taxon>Bacteria</taxon>
        <taxon>Pseudomonadati</taxon>
        <taxon>Bacteroidota</taxon>
        <taxon>Sphingobacteriia</taxon>
        <taxon>Sphingobacteriales</taxon>
        <taxon>Sphingobacteriaceae</taxon>
        <taxon>Sphingobacterium</taxon>
    </lineage>
</organism>
<evidence type="ECO:0000256" key="2">
    <source>
        <dbReference type="SAM" id="SignalP"/>
    </source>
</evidence>
<proteinExistence type="predicted"/>
<evidence type="ECO:0000313" key="3">
    <source>
        <dbReference type="EMBL" id="TCV20828.1"/>
    </source>
</evidence>
<feature type="region of interest" description="Disordered" evidence="1">
    <location>
        <begin position="91"/>
        <end position="116"/>
    </location>
</feature>
<feature type="chain" id="PRO_5020422635" evidence="2">
    <location>
        <begin position="20"/>
        <end position="290"/>
    </location>
</feature>
<dbReference type="NCBIfam" id="TIGR01200">
    <property type="entry name" value="GLPGLI"/>
    <property type="match status" value="1"/>
</dbReference>
<protein>
    <submittedName>
        <fullName evidence="3">GLPGLI family protein</fullName>
    </submittedName>
</protein>
<name>A0A4R3W0G2_9SPHI</name>